<feature type="domain" description="MurNAc-LAA" evidence="3">
    <location>
        <begin position="207"/>
        <end position="335"/>
    </location>
</feature>
<dbReference type="SUPFAM" id="SSF53187">
    <property type="entry name" value="Zn-dependent exopeptidases"/>
    <property type="match status" value="1"/>
</dbReference>
<evidence type="ECO:0000313" key="4">
    <source>
        <dbReference type="EMBL" id="AYG83198.1"/>
    </source>
</evidence>
<gene>
    <name evidence="4" type="ORF">DWB77_05394</name>
</gene>
<dbReference type="PANTHER" id="PTHR30404">
    <property type="entry name" value="N-ACETYLMURAMOYL-L-ALANINE AMIDASE"/>
    <property type="match status" value="1"/>
</dbReference>
<dbReference type="SMART" id="SM00646">
    <property type="entry name" value="Ami_3"/>
    <property type="match status" value="1"/>
</dbReference>
<evidence type="ECO:0000256" key="1">
    <source>
        <dbReference type="ARBA" id="ARBA00022801"/>
    </source>
</evidence>
<dbReference type="KEGG" id="shun:DWB77_05394"/>
<dbReference type="Proteomes" id="UP000271554">
    <property type="component" value="Chromosome"/>
</dbReference>
<name>A0A387HQ10_9ACTN</name>
<sequence>MARSARAGRGRAVSIALVSYDSESSNPDSRSRRVRGRALLTLAALAPAALAGWLVWQAAGGPGEQDDKPPSALPSRGERPAPPGAGAATMTVSGTPRPVSPGAPSPSAPPAGGSGAGSLAGKTVVIDPGHNSNNFRHTTEINEPVDIGTNKKECDTTGTETNDGYTEAEFTLDVSHRIRAILEKQGAKVVFTHDGDRAFGPCVDERARIGNQAKADAVVSVHADGAAEGQRGFHVILPAKVKGGAADTAPIVGPSRELGVRIAGKFVLDTGMNASNYVGEGTGLDTRSDLGGLNLSTVPKVFIECGNMRDSRDAALLKSADWHQKAARGIADGITAFLGG</sequence>
<keyword evidence="1 4" id="KW-0378">Hydrolase</keyword>
<keyword evidence="5" id="KW-1185">Reference proteome</keyword>
<accession>A0A387HQ10</accession>
<dbReference type="AlphaFoldDB" id="A0A387HQ10"/>
<dbReference type="EC" id="3.5.1.28" evidence="4"/>
<evidence type="ECO:0000259" key="3">
    <source>
        <dbReference type="SMART" id="SM00646"/>
    </source>
</evidence>
<dbReference type="GO" id="GO:0030288">
    <property type="term" value="C:outer membrane-bounded periplasmic space"/>
    <property type="evidence" value="ECO:0007669"/>
    <property type="project" value="TreeGrafter"/>
</dbReference>
<protein>
    <submittedName>
        <fullName evidence="4">N-acetylmuramoyl-L-alanine amidase</fullName>
        <ecNumber evidence="4">3.5.1.28</ecNumber>
    </submittedName>
</protein>
<evidence type="ECO:0000256" key="2">
    <source>
        <dbReference type="SAM" id="MobiDB-lite"/>
    </source>
</evidence>
<dbReference type="GO" id="GO:0008745">
    <property type="term" value="F:N-acetylmuramoyl-L-alanine amidase activity"/>
    <property type="evidence" value="ECO:0007669"/>
    <property type="project" value="UniProtKB-EC"/>
</dbReference>
<dbReference type="InterPro" id="IPR002508">
    <property type="entry name" value="MurNAc-LAA_cat"/>
</dbReference>
<organism evidence="4 5">
    <name type="scientific">Streptomyces hundungensis</name>
    <dbReference type="NCBI Taxonomy" id="1077946"/>
    <lineage>
        <taxon>Bacteria</taxon>
        <taxon>Bacillati</taxon>
        <taxon>Actinomycetota</taxon>
        <taxon>Actinomycetes</taxon>
        <taxon>Kitasatosporales</taxon>
        <taxon>Streptomycetaceae</taxon>
        <taxon>Streptomyces</taxon>
    </lineage>
</organism>
<feature type="region of interest" description="Disordered" evidence="2">
    <location>
        <begin position="61"/>
        <end position="160"/>
    </location>
</feature>
<dbReference type="GO" id="GO:0009253">
    <property type="term" value="P:peptidoglycan catabolic process"/>
    <property type="evidence" value="ECO:0007669"/>
    <property type="project" value="InterPro"/>
</dbReference>
<dbReference type="Pfam" id="PF01520">
    <property type="entry name" value="Amidase_3"/>
    <property type="match status" value="1"/>
</dbReference>
<dbReference type="EMBL" id="CP032698">
    <property type="protein sequence ID" value="AYG83198.1"/>
    <property type="molecule type" value="Genomic_DNA"/>
</dbReference>
<feature type="compositionally biased region" description="Pro residues" evidence="2">
    <location>
        <begin position="98"/>
        <end position="109"/>
    </location>
</feature>
<evidence type="ECO:0000313" key="5">
    <source>
        <dbReference type="Proteomes" id="UP000271554"/>
    </source>
</evidence>
<dbReference type="Gene3D" id="3.40.630.40">
    <property type="entry name" value="Zn-dependent exopeptidases"/>
    <property type="match status" value="1"/>
</dbReference>
<reference evidence="4 5" key="1">
    <citation type="submission" date="2018-10" db="EMBL/GenBank/DDBJ databases">
        <title>Relationship between Morphology and Antimicrobial Activity in Streptomyces.</title>
        <authorList>
            <person name="Kang H.J."/>
            <person name="Kim S.B."/>
        </authorList>
    </citation>
    <scope>NUCLEOTIDE SEQUENCE [LARGE SCALE GENOMIC DNA]</scope>
    <source>
        <strain evidence="4 5">BH38</strain>
    </source>
</reference>
<dbReference type="CDD" id="cd02696">
    <property type="entry name" value="MurNAc-LAA"/>
    <property type="match status" value="1"/>
</dbReference>
<proteinExistence type="predicted"/>
<dbReference type="PANTHER" id="PTHR30404:SF0">
    <property type="entry name" value="N-ACETYLMURAMOYL-L-ALANINE AMIDASE AMIC"/>
    <property type="match status" value="1"/>
</dbReference>
<dbReference type="InterPro" id="IPR050695">
    <property type="entry name" value="N-acetylmuramoyl_amidase_3"/>
</dbReference>